<dbReference type="AlphaFoldDB" id="A0A9X1NFA9"/>
<dbReference type="InterPro" id="IPR001031">
    <property type="entry name" value="Thioesterase"/>
</dbReference>
<dbReference type="InterPro" id="IPR020802">
    <property type="entry name" value="TesA-like"/>
</dbReference>
<dbReference type="GO" id="GO:0008610">
    <property type="term" value="P:lipid biosynthetic process"/>
    <property type="evidence" value="ECO:0007669"/>
    <property type="project" value="TreeGrafter"/>
</dbReference>
<dbReference type="Pfam" id="PF00975">
    <property type="entry name" value="Thioesterase"/>
    <property type="match status" value="1"/>
</dbReference>
<comment type="similarity">
    <text evidence="1">Belongs to the thioesterase family.</text>
</comment>
<organism evidence="4 5">
    <name type="scientific">Kineosporia babensis</name>
    <dbReference type="NCBI Taxonomy" id="499548"/>
    <lineage>
        <taxon>Bacteria</taxon>
        <taxon>Bacillati</taxon>
        <taxon>Actinomycetota</taxon>
        <taxon>Actinomycetes</taxon>
        <taxon>Kineosporiales</taxon>
        <taxon>Kineosporiaceae</taxon>
        <taxon>Kineosporia</taxon>
    </lineage>
</organism>
<dbReference type="PANTHER" id="PTHR11487">
    <property type="entry name" value="THIOESTERASE"/>
    <property type="match status" value="1"/>
</dbReference>
<dbReference type="PANTHER" id="PTHR11487:SF0">
    <property type="entry name" value="S-ACYL FATTY ACID SYNTHASE THIOESTERASE, MEDIUM CHAIN"/>
    <property type="match status" value="1"/>
</dbReference>
<accession>A0A9X1NFA9</accession>
<keyword evidence="2 4" id="KW-0378">Hydrolase</keyword>
<evidence type="ECO:0000256" key="1">
    <source>
        <dbReference type="ARBA" id="ARBA00007169"/>
    </source>
</evidence>
<feature type="domain" description="Thioesterase TesA-like" evidence="3">
    <location>
        <begin position="18"/>
        <end position="238"/>
    </location>
</feature>
<dbReference type="InterPro" id="IPR029058">
    <property type="entry name" value="AB_hydrolase_fold"/>
</dbReference>
<evidence type="ECO:0000313" key="5">
    <source>
        <dbReference type="Proteomes" id="UP001138997"/>
    </source>
</evidence>
<dbReference type="SMART" id="SM00824">
    <property type="entry name" value="PKS_TE"/>
    <property type="match status" value="1"/>
</dbReference>
<dbReference type="SUPFAM" id="SSF53474">
    <property type="entry name" value="alpha/beta-Hydrolases"/>
    <property type="match status" value="1"/>
</dbReference>
<dbReference type="EMBL" id="JAJOMB010000006">
    <property type="protein sequence ID" value="MCD5312033.1"/>
    <property type="molecule type" value="Genomic_DNA"/>
</dbReference>
<protein>
    <submittedName>
        <fullName evidence="4">Alpha/beta fold hydrolase</fullName>
    </submittedName>
</protein>
<evidence type="ECO:0000259" key="3">
    <source>
        <dbReference type="SMART" id="SM00824"/>
    </source>
</evidence>
<gene>
    <name evidence="4" type="ORF">LR394_14065</name>
</gene>
<dbReference type="Proteomes" id="UP001138997">
    <property type="component" value="Unassembled WGS sequence"/>
</dbReference>
<dbReference type="GO" id="GO:0016787">
    <property type="term" value="F:hydrolase activity"/>
    <property type="evidence" value="ECO:0007669"/>
    <property type="project" value="UniProtKB-KW"/>
</dbReference>
<dbReference type="Gene3D" id="3.40.50.1820">
    <property type="entry name" value="alpha/beta hydrolase"/>
    <property type="match status" value="1"/>
</dbReference>
<comment type="caution">
    <text evidence="4">The sequence shown here is derived from an EMBL/GenBank/DDBJ whole genome shotgun (WGS) entry which is preliminary data.</text>
</comment>
<reference evidence="4" key="1">
    <citation type="submission" date="2021-11" db="EMBL/GenBank/DDBJ databases">
        <title>Streptomyces corallinus and Kineosporia corallina sp. nov., two new coral-derived marine actinobacteria.</title>
        <authorList>
            <person name="Buangrab K."/>
            <person name="Sutthacheep M."/>
            <person name="Yeemin T."/>
            <person name="Harunari E."/>
            <person name="Igarashi Y."/>
            <person name="Sripreechasak P."/>
            <person name="Kanchanasin P."/>
            <person name="Tanasupawat S."/>
            <person name="Phongsopitanun W."/>
        </authorList>
    </citation>
    <scope>NUCLEOTIDE SEQUENCE</scope>
    <source>
        <strain evidence="4">JCM 31032</strain>
    </source>
</reference>
<evidence type="ECO:0000313" key="4">
    <source>
        <dbReference type="EMBL" id="MCD5312033.1"/>
    </source>
</evidence>
<proteinExistence type="inferred from homology"/>
<evidence type="ECO:0000256" key="2">
    <source>
        <dbReference type="ARBA" id="ARBA00022801"/>
    </source>
</evidence>
<sequence>MTWVRQWPARSTRARRFVCFPPAGAGAGFYRDWAPALPADCELWSVQYPGREDRFGEPLIADLQTMADQIAAVPGLLDGTPLWLFGHSMGALLAYEVARRIEPAAPLQRLVVSGRIARRHQKPGTLYQLDDDAFSAQVLKLGGVPEVLLADPEMRAVLLPIMRSDYQAVETYSAQPHPPLQTPVLALAGTDDQHAPPPAMEHWSDITTGPFRLAAHPGGHFFLVPELQNVLRDVLAPL</sequence>
<name>A0A9X1NFA9_9ACTN</name>
<keyword evidence="5" id="KW-1185">Reference proteome</keyword>
<dbReference type="RefSeq" id="WP_231441839.1">
    <property type="nucleotide sequence ID" value="NZ_JAJOMB010000006.1"/>
</dbReference>
<dbReference type="InterPro" id="IPR012223">
    <property type="entry name" value="TEII"/>
</dbReference>